<evidence type="ECO:0008006" key="3">
    <source>
        <dbReference type="Google" id="ProtNLM"/>
    </source>
</evidence>
<organism evidence="1 2">
    <name type="scientific">Solibaculum mannosilyticum</name>
    <dbReference type="NCBI Taxonomy" id="2780922"/>
    <lineage>
        <taxon>Bacteria</taxon>
        <taxon>Bacillati</taxon>
        <taxon>Bacillota</taxon>
        <taxon>Clostridia</taxon>
        <taxon>Eubacteriales</taxon>
        <taxon>Oscillospiraceae</taxon>
        <taxon>Solibaculum</taxon>
    </lineage>
</organism>
<dbReference type="EMBL" id="AP023321">
    <property type="protein sequence ID" value="BCI60481.1"/>
    <property type="molecule type" value="Genomic_DNA"/>
</dbReference>
<dbReference type="AlphaFoldDB" id="A0A7I8D100"/>
<dbReference type="InterPro" id="IPR009078">
    <property type="entry name" value="Ferritin-like_SF"/>
</dbReference>
<reference evidence="2" key="1">
    <citation type="submission" date="2020-07" db="EMBL/GenBank/DDBJ databases">
        <title>Complete genome sequencing of Clostridia bacterium strain 12CBH8.</title>
        <authorList>
            <person name="Sakamoto M."/>
            <person name="Murakami T."/>
            <person name="Mori H."/>
        </authorList>
    </citation>
    <scope>NUCLEOTIDE SEQUENCE [LARGE SCALE GENOMIC DNA]</scope>
    <source>
        <strain evidence="2">12CBH8</strain>
    </source>
</reference>
<sequence length="61" mass="7008">MPNLTSKELSAIEDQLSKEQLLVKKYKCYACMTNDPQIKASCEQIASKHLDHYNRLLSHLS</sequence>
<gene>
    <name evidence="1" type="ORF">C12CBH8_11200</name>
</gene>
<evidence type="ECO:0000313" key="2">
    <source>
        <dbReference type="Proteomes" id="UP000593890"/>
    </source>
</evidence>
<proteinExistence type="predicted"/>
<dbReference type="RefSeq" id="WP_090266355.1">
    <property type="nucleotide sequence ID" value="NZ_AP023321.1"/>
</dbReference>
<accession>A0A7I8D100</accession>
<keyword evidence="2" id="KW-1185">Reference proteome</keyword>
<dbReference type="Proteomes" id="UP000593890">
    <property type="component" value="Chromosome"/>
</dbReference>
<dbReference type="SUPFAM" id="SSF47240">
    <property type="entry name" value="Ferritin-like"/>
    <property type="match status" value="1"/>
</dbReference>
<evidence type="ECO:0000313" key="1">
    <source>
        <dbReference type="EMBL" id="BCI60481.1"/>
    </source>
</evidence>
<dbReference type="KEGG" id="sman:C12CBH8_11200"/>
<name>A0A7I8D100_9FIRM</name>
<protein>
    <recommendedName>
        <fullName evidence="3">Spore coat protein</fullName>
    </recommendedName>
</protein>